<keyword evidence="7 8" id="KW-0472">Membrane</keyword>
<evidence type="ECO:0000256" key="1">
    <source>
        <dbReference type="ARBA" id="ARBA00004127"/>
    </source>
</evidence>
<evidence type="ECO:0000313" key="12">
    <source>
        <dbReference type="EMBL" id="AUW95524.1"/>
    </source>
</evidence>
<feature type="transmembrane region" description="Helical" evidence="8">
    <location>
        <begin position="6"/>
        <end position="26"/>
    </location>
</feature>
<keyword evidence="5 8" id="KW-0812">Transmembrane</keyword>
<dbReference type="InterPro" id="IPR046396">
    <property type="entry name" value="Transporter_DabB"/>
</dbReference>
<protein>
    <recommendedName>
        <fullName evidence="8">Probable inorganic carbon transporter subunit DabB</fullName>
    </recommendedName>
</protein>
<feature type="transmembrane region" description="Helical" evidence="8">
    <location>
        <begin position="211"/>
        <end position="228"/>
    </location>
</feature>
<dbReference type="InterPro" id="IPR001750">
    <property type="entry name" value="ND/Mrp_TM"/>
</dbReference>
<evidence type="ECO:0000259" key="10">
    <source>
        <dbReference type="Pfam" id="PF00361"/>
    </source>
</evidence>
<dbReference type="InterPro" id="IPR003945">
    <property type="entry name" value="NU5C-like"/>
</dbReference>
<keyword evidence="3 8" id="KW-0813">Transport</keyword>
<dbReference type="Proteomes" id="UP000325292">
    <property type="component" value="Chromosome"/>
</dbReference>
<evidence type="ECO:0000259" key="11">
    <source>
        <dbReference type="Pfam" id="PF00662"/>
    </source>
</evidence>
<name>A0ABM6RVP5_9FIRM</name>
<comment type="subcellular location">
    <subcellularLocation>
        <location evidence="8">Cell membrane</location>
        <topology evidence="8">Multi-pass membrane protein</topology>
    </subcellularLocation>
    <subcellularLocation>
        <location evidence="1">Endomembrane system</location>
        <topology evidence="1">Multi-pass membrane protein</topology>
    </subcellularLocation>
    <subcellularLocation>
        <location evidence="9">Membrane</location>
        <topology evidence="9">Multi-pass membrane protein</topology>
    </subcellularLocation>
</comment>
<feature type="transmembrane region" description="Helical" evidence="8">
    <location>
        <begin position="81"/>
        <end position="104"/>
    </location>
</feature>
<evidence type="ECO:0000256" key="7">
    <source>
        <dbReference type="ARBA" id="ARBA00023136"/>
    </source>
</evidence>
<feature type="transmembrane region" description="Helical" evidence="8">
    <location>
        <begin position="38"/>
        <end position="61"/>
    </location>
</feature>
<feature type="transmembrane region" description="Helical" evidence="8">
    <location>
        <begin position="469"/>
        <end position="488"/>
    </location>
</feature>
<evidence type="ECO:0000256" key="9">
    <source>
        <dbReference type="RuleBase" id="RU000320"/>
    </source>
</evidence>
<accession>A0ABM6RVP5</accession>
<evidence type="ECO:0000256" key="6">
    <source>
        <dbReference type="ARBA" id="ARBA00022989"/>
    </source>
</evidence>
<evidence type="ECO:0000256" key="8">
    <source>
        <dbReference type="HAMAP-Rule" id="MF_00862"/>
    </source>
</evidence>
<feature type="transmembrane region" description="Helical" evidence="8">
    <location>
        <begin position="249"/>
        <end position="269"/>
    </location>
</feature>
<dbReference type="PRINTS" id="PR01434">
    <property type="entry name" value="NADHDHGNASE5"/>
</dbReference>
<reference evidence="12 13" key="1">
    <citation type="journal article" date="2019" name="Sci. Rep.">
        <title>Sulfobacillus thermotolerans: new insights into resistance and metabolic capacities of acidophilic chemolithotrophs.</title>
        <authorList>
            <person name="Panyushkina A.E."/>
            <person name="Babenko V.V."/>
            <person name="Nikitina A.S."/>
            <person name="Selezneva O.V."/>
            <person name="Tsaplina I.A."/>
            <person name="Letarova M.A."/>
            <person name="Kostryukova E.S."/>
            <person name="Letarov A.V."/>
        </authorList>
    </citation>
    <scope>NUCLEOTIDE SEQUENCE [LARGE SCALE GENOMIC DNA]</scope>
    <source>
        <strain evidence="12 13">Kr1</strain>
    </source>
</reference>
<dbReference type="Pfam" id="PF00662">
    <property type="entry name" value="Proton_antipo_N"/>
    <property type="match status" value="1"/>
</dbReference>
<comment type="similarity">
    <text evidence="2">Belongs to the CPA3 antiporters (TC 2.A.63) subunit A family.</text>
</comment>
<evidence type="ECO:0000256" key="4">
    <source>
        <dbReference type="ARBA" id="ARBA00022475"/>
    </source>
</evidence>
<feature type="domain" description="NADH-Ubiquinone oxidoreductase (complex I) chain 5 N-terminal" evidence="11">
    <location>
        <begin position="81"/>
        <end position="116"/>
    </location>
</feature>
<dbReference type="PANTHER" id="PTHR42829">
    <property type="entry name" value="NADH-UBIQUINONE OXIDOREDUCTASE CHAIN 5"/>
    <property type="match status" value="1"/>
</dbReference>
<evidence type="ECO:0000256" key="5">
    <source>
        <dbReference type="ARBA" id="ARBA00022692"/>
    </source>
</evidence>
<comment type="subunit">
    <text evidence="8">Forms a complex with DabA.</text>
</comment>
<dbReference type="InterPro" id="IPR001516">
    <property type="entry name" value="Proton_antipo_N"/>
</dbReference>
<sequence length="545" mass="59124">MELSKVISDILGILPWPFVFAGLIAMGAYRNPGVIKKMVLGASVITLLLAGLDAVLYFVGWSTAHHAPLGSSRGLGAWVDVNVLTILMSLLVSFVGLVVTRYAYTYMRGDVHEGRFHQWLSLTLGSFLWMIAASNLWTFFIFWIAASLSLHPLLAFYRGRPAAVLTARKKYFVDRLADGSLLVAFILIARTLHTARFAVIGSTLMNFSGPLPFALQLAGGLLIVSAVLKSAQFPFHGWLIQVMEAPTPVSAVLHAGIIYTGVLLLLRLEPLVAQETWTGDVLIGIGLLSMISGSLMMMAASNIKASLAYSTHAQMSFVLIECGLGLYSLALLHIMSHAVYKAHAFLSSGSVVEQFRAPKLQRGPVFLPASRMLMSVGVALGSVVGVSVVMGLPLFAHVPLLVMETILLIALIQMVMLALTEKAVEGIQFVGLILGLNVGVSLAFLGLGSVFNGFLATLWPPVAHANGGVLQYVLWGLIIVSFVGLLFVQYNLPRIRRHPWGLAIYLHLYTDYVDLIVTRWVRQLWGCKIVQASVLPAAHPSEVLS</sequence>
<comment type="function">
    <text evidence="8">Part of an energy-coupled inorganic carbon pump.</text>
</comment>
<feature type="transmembrane region" description="Helical" evidence="8">
    <location>
        <begin position="401"/>
        <end position="420"/>
    </location>
</feature>
<proteinExistence type="inferred from homology"/>
<evidence type="ECO:0000256" key="2">
    <source>
        <dbReference type="ARBA" id="ARBA00008483"/>
    </source>
</evidence>
<comment type="similarity">
    <text evidence="8">Belongs to the inorganic carbon transporter (TC 9.A.2) DabB family.</text>
</comment>
<dbReference type="Pfam" id="PF00361">
    <property type="entry name" value="Proton_antipo_M"/>
    <property type="match status" value="1"/>
</dbReference>
<feature type="transmembrane region" description="Helical" evidence="8">
    <location>
        <begin position="432"/>
        <end position="457"/>
    </location>
</feature>
<evidence type="ECO:0000256" key="3">
    <source>
        <dbReference type="ARBA" id="ARBA00022448"/>
    </source>
</evidence>
<feature type="transmembrane region" description="Helical" evidence="8">
    <location>
        <begin position="180"/>
        <end position="199"/>
    </location>
</feature>
<organism evidence="12 13">
    <name type="scientific">Sulfobacillus thermotolerans</name>
    <dbReference type="NCBI Taxonomy" id="338644"/>
    <lineage>
        <taxon>Bacteria</taxon>
        <taxon>Bacillati</taxon>
        <taxon>Bacillota</taxon>
        <taxon>Clostridia</taxon>
        <taxon>Eubacteriales</taxon>
        <taxon>Clostridiales Family XVII. Incertae Sedis</taxon>
        <taxon>Sulfobacillus</taxon>
    </lineage>
</organism>
<feature type="transmembrane region" description="Helical" evidence="8">
    <location>
        <begin position="372"/>
        <end position="395"/>
    </location>
</feature>
<keyword evidence="4 8" id="KW-1003">Cell membrane</keyword>
<dbReference type="PANTHER" id="PTHR42829:SF1">
    <property type="entry name" value="INORGANIC CARBON TRANSPORTER SUBUNIT DABB-RELATED"/>
    <property type="match status" value="1"/>
</dbReference>
<feature type="domain" description="NADH:quinone oxidoreductase/Mrp antiporter transmembrane" evidence="10">
    <location>
        <begin position="133"/>
        <end position="417"/>
    </location>
</feature>
<keyword evidence="6 8" id="KW-1133">Transmembrane helix</keyword>
<evidence type="ECO:0000313" key="13">
    <source>
        <dbReference type="Proteomes" id="UP000325292"/>
    </source>
</evidence>
<gene>
    <name evidence="8" type="primary">dabB</name>
    <name evidence="12" type="ORF">BXT84_10050</name>
</gene>
<dbReference type="EMBL" id="CP019454">
    <property type="protein sequence ID" value="AUW95524.1"/>
    <property type="molecule type" value="Genomic_DNA"/>
</dbReference>
<keyword evidence="13" id="KW-1185">Reference proteome</keyword>
<feature type="transmembrane region" description="Helical" evidence="8">
    <location>
        <begin position="281"/>
        <end position="300"/>
    </location>
</feature>
<dbReference type="HAMAP" id="MF_00862">
    <property type="entry name" value="DabB"/>
    <property type="match status" value="1"/>
</dbReference>